<evidence type="ECO:0000313" key="7">
    <source>
        <dbReference type="Proteomes" id="UP000004810"/>
    </source>
</evidence>
<dbReference type="Pfam" id="PF22904">
    <property type="entry name" value="NOMO1-like_2nd"/>
    <property type="match status" value="1"/>
</dbReference>
<dbReference type="InterPro" id="IPR056319">
    <property type="entry name" value="NOMO_7th"/>
</dbReference>
<reference evidence="7" key="1">
    <citation type="submission" date="2012-08" db="EMBL/GenBank/DDBJ databases">
        <title>The Genome Sequence of Wuchereria bancrofti.</title>
        <authorList>
            <person name="Nutman T.B."/>
            <person name="Fink D.L."/>
            <person name="Russ C."/>
            <person name="Young S."/>
            <person name="Zeng Q."/>
            <person name="Koehrsen M."/>
            <person name="Alvarado L."/>
            <person name="Berlin A."/>
            <person name="Chapman S.B."/>
            <person name="Chen Z."/>
            <person name="Freedman E."/>
            <person name="Gellesch M."/>
            <person name="Goldberg J."/>
            <person name="Griggs A."/>
            <person name="Gujja S."/>
            <person name="Heilman E.R."/>
            <person name="Heiman D."/>
            <person name="Hepburn T."/>
            <person name="Howarth C."/>
            <person name="Jen D."/>
            <person name="Larson L."/>
            <person name="Lewis B."/>
            <person name="Mehta T."/>
            <person name="Park D."/>
            <person name="Pearson M."/>
            <person name="Roberts A."/>
            <person name="Saif S."/>
            <person name="Shea T."/>
            <person name="Shenoy N."/>
            <person name="Sisk P."/>
            <person name="Stolte C."/>
            <person name="Sykes S."/>
            <person name="Walk T."/>
            <person name="White J."/>
            <person name="Yandava C."/>
            <person name="Haas B."/>
            <person name="Henn M.R."/>
            <person name="Nusbaum C."/>
            <person name="Birren B."/>
        </authorList>
    </citation>
    <scope>NUCLEOTIDE SEQUENCE [LARGE SCALE GENOMIC DNA]</scope>
    <source>
        <strain evidence="7">NA</strain>
    </source>
</reference>
<organism evidence="6 7">
    <name type="scientific">Wuchereria bancrofti</name>
    <dbReference type="NCBI Taxonomy" id="6293"/>
    <lineage>
        <taxon>Eukaryota</taxon>
        <taxon>Metazoa</taxon>
        <taxon>Ecdysozoa</taxon>
        <taxon>Nematoda</taxon>
        <taxon>Chromadorea</taxon>
        <taxon>Rhabditida</taxon>
        <taxon>Spirurina</taxon>
        <taxon>Spiruromorpha</taxon>
        <taxon>Filarioidea</taxon>
        <taxon>Onchocercidae</taxon>
        <taxon>Wuchereria</taxon>
    </lineage>
</organism>
<dbReference type="AlphaFoldDB" id="J9B6N1"/>
<dbReference type="Pfam" id="PF23141">
    <property type="entry name" value="Ig_NOMO"/>
    <property type="match status" value="1"/>
</dbReference>
<dbReference type="EMBL" id="ADBV01002696">
    <property type="protein sequence ID" value="EJW82695.1"/>
    <property type="molecule type" value="Genomic_DNA"/>
</dbReference>
<feature type="signal peptide" evidence="2">
    <location>
        <begin position="1"/>
        <end position="22"/>
    </location>
</feature>
<sequence length="669" mass="73901">MSCMDKIKWLVLISISVSTVTAEVYSCGGFVKSPDVPIDYSKIQVKLFTAEGNLKFETECSPTNGYYMIPVYNKGDYSIRLFAPDGWFFEPSTFDLKVDGKNDLCTKGEDINFVLNAFAVEGILRSGDGNGPADVALILIAENGTIVSEAKTVANGAYRFRASPGKYLVSTAGNSTECIERGKVPVSITTSPIHVSPDLKISGHLLTVAVLSKNHQVAGVTVALYSKIAVKLSYCDEGLVHMEEEGTQLDEKLACKMKTDSNGIAQFPCLPPGPYTIHPSFATDKIRFSFSPKMKEITMRSSAEKVIFNTLGFSSKGQVLLSGQPVVDATVYVNGERKGKPMQADVILLFFPGFRYTLDGLQDEDYTITAKKDHFAFNTISIKLTAKKAEIPDIVAESVDVCVTINAEESISRAMSIIFTNQQTKAVKLLSTKNDGKMCSLHAVGRYIISVSSVSAVVMTPKQNEIDLSKGPALDIVFNDCVILKIEMWKGDVLIKSLEGTDQFIFYEMLPDSYKLKIIDNDQFCWEKTEMDIVIERADLNNLIFRQVGYRTTTRLSHPAKAKWSMLEKSEVSGSLDIPAGQFFFCIPLTGIYTVIFEACHKFDRQSYEISIPQKVPLVASASKFLMSASIKLDHMVNRLNDFALSVKSNTDQQVIPVFLSSNFFLSLQ</sequence>
<dbReference type="PANTHER" id="PTHR23303:SF14">
    <property type="entry name" value="BOS COMPLEX SUBUNIT NOMO1-RELATED"/>
    <property type="match status" value="1"/>
</dbReference>
<feature type="domain" description="NOMO seventh transthyretin-like" evidence="5">
    <location>
        <begin position="553"/>
        <end position="623"/>
    </location>
</feature>
<feature type="domain" description="NOMO second beta-sandwich" evidence="4">
    <location>
        <begin position="118"/>
        <end position="201"/>
    </location>
</feature>
<dbReference type="GO" id="GO:0005789">
    <property type="term" value="C:endoplasmic reticulum membrane"/>
    <property type="evidence" value="ECO:0007669"/>
    <property type="project" value="TreeGrafter"/>
</dbReference>
<dbReference type="InterPro" id="IPR051417">
    <property type="entry name" value="SDr/BOS_complex"/>
</dbReference>
<dbReference type="InterPro" id="IPR055074">
    <property type="entry name" value="NOMO1-3_2nd"/>
</dbReference>
<feature type="chain" id="PRO_5003819934" description="Nodal modulator 1" evidence="2">
    <location>
        <begin position="23"/>
        <end position="669"/>
    </location>
</feature>
<keyword evidence="1 2" id="KW-0732">Signal</keyword>
<dbReference type="InterPro" id="IPR055075">
    <property type="entry name" value="NOMO-like_N"/>
</dbReference>
<dbReference type="Pfam" id="PF22898">
    <property type="entry name" value="NOMO1-like_1st"/>
    <property type="match status" value="1"/>
</dbReference>
<proteinExistence type="predicted"/>
<dbReference type="Proteomes" id="UP000004810">
    <property type="component" value="Unassembled WGS sequence"/>
</dbReference>
<comment type="caution">
    <text evidence="6">The sequence shown here is derived from an EMBL/GenBank/DDBJ whole genome shotgun (WGS) entry which is preliminary data.</text>
</comment>
<accession>J9B6N1</accession>
<evidence type="ECO:0008006" key="8">
    <source>
        <dbReference type="Google" id="ProtNLM"/>
    </source>
</evidence>
<evidence type="ECO:0000259" key="3">
    <source>
        <dbReference type="Pfam" id="PF22898"/>
    </source>
</evidence>
<name>J9B6N1_WUCBA</name>
<evidence type="ECO:0000256" key="2">
    <source>
        <dbReference type="SAM" id="SignalP"/>
    </source>
</evidence>
<evidence type="ECO:0000259" key="4">
    <source>
        <dbReference type="Pfam" id="PF22904"/>
    </source>
</evidence>
<dbReference type="PANTHER" id="PTHR23303">
    <property type="entry name" value="CARBOXYPEPTIDASE REGULATORY REGION-CONTAINING"/>
    <property type="match status" value="1"/>
</dbReference>
<evidence type="ECO:0000259" key="5">
    <source>
        <dbReference type="Pfam" id="PF23141"/>
    </source>
</evidence>
<protein>
    <recommendedName>
        <fullName evidence="8">Nodal modulator 1</fullName>
    </recommendedName>
</protein>
<evidence type="ECO:0000313" key="6">
    <source>
        <dbReference type="EMBL" id="EJW82695.1"/>
    </source>
</evidence>
<gene>
    <name evidence="6" type="ORF">WUBG_06394</name>
</gene>
<feature type="domain" description="NOMO-like N-terminal beta-sandwich" evidence="3">
    <location>
        <begin position="28"/>
        <end position="113"/>
    </location>
</feature>
<evidence type="ECO:0000256" key="1">
    <source>
        <dbReference type="ARBA" id="ARBA00022729"/>
    </source>
</evidence>